<evidence type="ECO:0000313" key="1">
    <source>
        <dbReference type="EMBL" id="PXF60495.1"/>
    </source>
</evidence>
<proteinExistence type="predicted"/>
<name>A0AC61L2N8_9EURY</name>
<dbReference type="EMBL" id="PQXF01000015">
    <property type="protein sequence ID" value="PXF60495.1"/>
    <property type="molecule type" value="Genomic_DNA"/>
</dbReference>
<comment type="caution">
    <text evidence="1">The sequence shown here is derived from an EMBL/GenBank/DDBJ whole genome shotgun (WGS) entry which is preliminary data.</text>
</comment>
<protein>
    <submittedName>
        <fullName evidence="1">Uncharacterized protein</fullName>
    </submittedName>
</protein>
<sequence length="63" mass="7155">MGASHVRDPDRIVIPYDHIVPSNKVTTSKLHRKAQEWARNQEMANFFEIGGGICTYSPKIFVP</sequence>
<gene>
    <name evidence="1" type="ORF">C4B59_08890</name>
</gene>
<dbReference type="Proteomes" id="UP000248329">
    <property type="component" value="Unassembled WGS sequence"/>
</dbReference>
<reference evidence="1" key="1">
    <citation type="submission" date="2018-01" db="EMBL/GenBank/DDBJ databases">
        <authorList>
            <person name="Krukenberg V."/>
        </authorList>
    </citation>
    <scope>NUCLEOTIDE SEQUENCE</scope>
    <source>
        <strain evidence="1">E20ANME2</strain>
    </source>
</reference>
<accession>A0AC61L2N8</accession>
<evidence type="ECO:0000313" key="2">
    <source>
        <dbReference type="Proteomes" id="UP000248329"/>
    </source>
</evidence>
<organism evidence="1 2">
    <name type="scientific">Candidatus Methanogaster sp</name>
    <dbReference type="NCBI Taxonomy" id="3386292"/>
    <lineage>
        <taxon>Archaea</taxon>
        <taxon>Methanobacteriati</taxon>
        <taxon>Methanobacteriota</taxon>
        <taxon>Stenosarchaea group</taxon>
        <taxon>Methanomicrobia</taxon>
        <taxon>Methanosarcinales</taxon>
        <taxon>ANME-2 cluster</taxon>
        <taxon>Candidatus Methanogasteraceae</taxon>
        <taxon>Candidatus Methanogaster</taxon>
    </lineage>
</organism>